<dbReference type="OrthoDB" id="3790849at2759"/>
<feature type="compositionally biased region" description="Basic residues" evidence="1">
    <location>
        <begin position="173"/>
        <end position="182"/>
    </location>
</feature>
<feature type="compositionally biased region" description="Low complexity" evidence="1">
    <location>
        <begin position="135"/>
        <end position="147"/>
    </location>
</feature>
<dbReference type="EMBL" id="JAPEVA010000007">
    <property type="protein sequence ID" value="KAJ4410761.1"/>
    <property type="molecule type" value="Genomic_DNA"/>
</dbReference>
<evidence type="ECO:0000313" key="2">
    <source>
        <dbReference type="EMBL" id="KAJ4410761.1"/>
    </source>
</evidence>
<reference evidence="2" key="1">
    <citation type="submission" date="2022-10" db="EMBL/GenBank/DDBJ databases">
        <title>Tapping the CABI collections for fungal endophytes: first genome assemblies for Collariella, Neodidymelliopsis, Ascochyta clinopodiicola, Didymella pomorum, Didymosphaeria variabile, Neocosmospora piperis and Neocucurbitaria cava.</title>
        <authorList>
            <person name="Hill R."/>
        </authorList>
    </citation>
    <scope>NUCLEOTIDE SEQUENCE</scope>
    <source>
        <strain evidence="2">IMI 355091</strain>
    </source>
</reference>
<evidence type="ECO:0000256" key="1">
    <source>
        <dbReference type="SAM" id="MobiDB-lite"/>
    </source>
</evidence>
<dbReference type="AlphaFoldDB" id="A0A9W9DAN5"/>
<sequence length="436" mass="47033">MERRGRLTYERLITSLERHREALLTQLPELKDAGRVQNLQQVINVALNTAHAGMSAALVASPAQLKQELKAQIADIHAEYDVAYEASVQTREGTEISTFISSASLGNHESSLPSTQRTPASKRAHGARDSSKENAVPPAAPVTQPATRKFSAVRKIPITKRAASSKPPTNAGIKKRPARNTRSKTSIQDVATTPLSAPDDAQLAAAGALIELNHSSETSITTLTSSVSSFNFITPSTSGKKCTYSVYADGTSSPYATQSQEPLSSSPVPKRRILAPFTPVPELARGLSVSEAFALGVEYVVQHATIINRYKAEDMRAWVEGQLGLLTPSPPRASLVMGISGTGGDMATAAGNVNSSRSAVGGSSRDFWHVKTSGGIHFVRDSNEVWNDVHEGFTDPTPKPWPILGEYDAERINRDAYPEFYNECHLSTTPSDFYTM</sequence>
<comment type="caution">
    <text evidence="2">The sequence shown here is derived from an EMBL/GenBank/DDBJ whole genome shotgun (WGS) entry which is preliminary data.</text>
</comment>
<dbReference type="Proteomes" id="UP001140510">
    <property type="component" value="Unassembled WGS sequence"/>
</dbReference>
<accession>A0A9W9DAN5</accession>
<feature type="compositionally biased region" description="Polar residues" evidence="1">
    <location>
        <begin position="105"/>
        <end position="119"/>
    </location>
</feature>
<keyword evidence="3" id="KW-1185">Reference proteome</keyword>
<proteinExistence type="predicted"/>
<feature type="region of interest" description="Disordered" evidence="1">
    <location>
        <begin position="105"/>
        <end position="194"/>
    </location>
</feature>
<protein>
    <submittedName>
        <fullName evidence="2">Uncharacterized protein</fullName>
    </submittedName>
</protein>
<feature type="compositionally biased region" description="Polar residues" evidence="1">
    <location>
        <begin position="183"/>
        <end position="194"/>
    </location>
</feature>
<gene>
    <name evidence="2" type="ORF">N0V91_001689</name>
</gene>
<organism evidence="2 3">
    <name type="scientific">Didymella pomorum</name>
    <dbReference type="NCBI Taxonomy" id="749634"/>
    <lineage>
        <taxon>Eukaryota</taxon>
        <taxon>Fungi</taxon>
        <taxon>Dikarya</taxon>
        <taxon>Ascomycota</taxon>
        <taxon>Pezizomycotina</taxon>
        <taxon>Dothideomycetes</taxon>
        <taxon>Pleosporomycetidae</taxon>
        <taxon>Pleosporales</taxon>
        <taxon>Pleosporineae</taxon>
        <taxon>Didymellaceae</taxon>
        <taxon>Didymella</taxon>
    </lineage>
</organism>
<name>A0A9W9DAN5_9PLEO</name>
<evidence type="ECO:0000313" key="3">
    <source>
        <dbReference type="Proteomes" id="UP001140510"/>
    </source>
</evidence>